<organism evidence="2 3">
    <name type="scientific">Ancylostoma duodenale</name>
    <dbReference type="NCBI Taxonomy" id="51022"/>
    <lineage>
        <taxon>Eukaryota</taxon>
        <taxon>Metazoa</taxon>
        <taxon>Ecdysozoa</taxon>
        <taxon>Nematoda</taxon>
        <taxon>Chromadorea</taxon>
        <taxon>Rhabditida</taxon>
        <taxon>Rhabditina</taxon>
        <taxon>Rhabditomorpha</taxon>
        <taxon>Strongyloidea</taxon>
        <taxon>Ancylostomatidae</taxon>
        <taxon>Ancylostomatinae</taxon>
        <taxon>Ancylostoma</taxon>
    </lineage>
</organism>
<evidence type="ECO:0000313" key="3">
    <source>
        <dbReference type="Proteomes" id="UP000054047"/>
    </source>
</evidence>
<dbReference type="GO" id="GO:0004843">
    <property type="term" value="F:cysteine-type deubiquitinase activity"/>
    <property type="evidence" value="ECO:0007669"/>
    <property type="project" value="TreeGrafter"/>
</dbReference>
<dbReference type="GO" id="GO:0043130">
    <property type="term" value="F:ubiquitin binding"/>
    <property type="evidence" value="ECO:0007669"/>
    <property type="project" value="TreeGrafter"/>
</dbReference>
<reference evidence="2 3" key="1">
    <citation type="submission" date="2013-12" db="EMBL/GenBank/DDBJ databases">
        <title>Draft genome of the parsitic nematode Ancylostoma duodenale.</title>
        <authorList>
            <person name="Mitreva M."/>
        </authorList>
    </citation>
    <scope>NUCLEOTIDE SEQUENCE [LARGE SCALE GENOMIC DNA]</scope>
    <source>
        <strain evidence="2 3">Zhejiang</strain>
    </source>
</reference>
<dbReference type="Pfam" id="PF10275">
    <property type="entry name" value="Peptidase_C65"/>
    <property type="match status" value="1"/>
</dbReference>
<sequence>MEYDPVESAEFYNKAKDLLETYCDVRLIRRDGNCFYRAVLVAQVELMLNDPAECSRFEQVCKGWQDRLIKLGYPDFTTNDFCEVHSRAIHGSECCSKWWPILRLSS</sequence>
<gene>
    <name evidence="2" type="ORF">ANCDUO_03777</name>
</gene>
<name>A0A0C2D887_9BILA</name>
<dbReference type="PANTHER" id="PTHR12931:SF15">
    <property type="entry name" value="UBIQUITIN THIOESTERASE OTUBAIN-LIKE"/>
    <property type="match status" value="1"/>
</dbReference>
<feature type="domain" description="OTU" evidence="1">
    <location>
        <begin position="23"/>
        <end position="106"/>
    </location>
</feature>
<evidence type="ECO:0000313" key="2">
    <source>
        <dbReference type="EMBL" id="KIH65898.1"/>
    </source>
</evidence>
<dbReference type="AlphaFoldDB" id="A0A0C2D887"/>
<dbReference type="PROSITE" id="PS50802">
    <property type="entry name" value="OTU"/>
    <property type="match status" value="1"/>
</dbReference>
<dbReference type="Gene3D" id="1.20.1300.20">
    <property type="entry name" value="Peptidase C65 Otubain, subdomain 2"/>
    <property type="match status" value="1"/>
</dbReference>
<dbReference type="GO" id="GO:0005634">
    <property type="term" value="C:nucleus"/>
    <property type="evidence" value="ECO:0007669"/>
    <property type="project" value="TreeGrafter"/>
</dbReference>
<dbReference type="OrthoDB" id="18915at2759"/>
<dbReference type="Proteomes" id="UP000054047">
    <property type="component" value="Unassembled WGS sequence"/>
</dbReference>
<protein>
    <recommendedName>
        <fullName evidence="1">OTU domain-containing protein</fullName>
    </recommendedName>
</protein>
<dbReference type="GO" id="GO:0071108">
    <property type="term" value="P:protein K48-linked deubiquitination"/>
    <property type="evidence" value="ECO:0007669"/>
    <property type="project" value="TreeGrafter"/>
</dbReference>
<dbReference type="InterPro" id="IPR003323">
    <property type="entry name" value="OTU_dom"/>
</dbReference>
<dbReference type="InterPro" id="IPR042467">
    <property type="entry name" value="Peptidase_C65_otubain_sub2"/>
</dbReference>
<dbReference type="InterPro" id="IPR019400">
    <property type="entry name" value="Peptidase_C65_otubain"/>
</dbReference>
<evidence type="ECO:0000259" key="1">
    <source>
        <dbReference type="PROSITE" id="PS50802"/>
    </source>
</evidence>
<proteinExistence type="predicted"/>
<keyword evidence="3" id="KW-1185">Reference proteome</keyword>
<accession>A0A0C2D887</accession>
<dbReference type="PANTHER" id="PTHR12931">
    <property type="entry name" value="UBIQUITIN THIOLESTERASE PROTEIN OTUB"/>
    <property type="match status" value="1"/>
</dbReference>
<dbReference type="SUPFAM" id="SSF54001">
    <property type="entry name" value="Cysteine proteinases"/>
    <property type="match status" value="1"/>
</dbReference>
<dbReference type="InterPro" id="IPR038765">
    <property type="entry name" value="Papain-like_cys_pep_sf"/>
</dbReference>
<dbReference type="EMBL" id="KN727349">
    <property type="protein sequence ID" value="KIH65898.1"/>
    <property type="molecule type" value="Genomic_DNA"/>
</dbReference>